<evidence type="ECO:0000313" key="3">
    <source>
        <dbReference type="EMBL" id="OXA57035.1"/>
    </source>
</evidence>
<proteinExistence type="predicted"/>
<organism evidence="3 4">
    <name type="scientific">Folsomia candida</name>
    <name type="common">Springtail</name>
    <dbReference type="NCBI Taxonomy" id="158441"/>
    <lineage>
        <taxon>Eukaryota</taxon>
        <taxon>Metazoa</taxon>
        <taxon>Ecdysozoa</taxon>
        <taxon>Arthropoda</taxon>
        <taxon>Hexapoda</taxon>
        <taxon>Collembola</taxon>
        <taxon>Entomobryomorpha</taxon>
        <taxon>Isotomoidea</taxon>
        <taxon>Isotomidae</taxon>
        <taxon>Proisotominae</taxon>
        <taxon>Folsomia</taxon>
    </lineage>
</organism>
<dbReference type="OMA" id="AFCVFDT"/>
<dbReference type="STRING" id="158441.A0A226EHC0"/>
<dbReference type="Proteomes" id="UP000198287">
    <property type="component" value="Unassembled WGS sequence"/>
</dbReference>
<dbReference type="AlphaFoldDB" id="A0A226EHC0"/>
<sequence length="184" mass="20894">MVGKGHSSKNKENASTEGEADPDAFVFSTDGLIGDVQRKVMAVFEVFDQQGQKMVDVREVGTMCRALELYPNEADVHEIIGCVEETTAKGMVKLNTFIKHMTKVIFEGKYKPVSHDDIMQAFRAVDKDKKGVLEPPKFKEMLMKEGENFTAEEVDEMLNFAVNKGDNLVHWEEYVEKLYRSLHL</sequence>
<comment type="caution">
    <text evidence="3">The sequence shown here is derived from an EMBL/GenBank/DDBJ whole genome shotgun (WGS) entry which is preliminary data.</text>
</comment>
<reference evidence="3 4" key="1">
    <citation type="submission" date="2015-12" db="EMBL/GenBank/DDBJ databases">
        <title>The genome of Folsomia candida.</title>
        <authorList>
            <person name="Faddeeva A."/>
            <person name="Derks M.F."/>
            <person name="Anvar Y."/>
            <person name="Smit S."/>
            <person name="Van Straalen N."/>
            <person name="Roelofs D."/>
        </authorList>
    </citation>
    <scope>NUCLEOTIDE SEQUENCE [LARGE SCALE GENOMIC DNA]</scope>
    <source>
        <strain evidence="3 4">VU population</strain>
        <tissue evidence="3">Whole body</tissue>
    </source>
</reference>
<feature type="region of interest" description="Disordered" evidence="1">
    <location>
        <begin position="1"/>
        <end position="22"/>
    </location>
</feature>
<accession>A0A226EHC0</accession>
<protein>
    <submittedName>
        <fullName evidence="3">EF-hand calcium-binding domain-containing protein 2</fullName>
    </submittedName>
</protein>
<dbReference type="OrthoDB" id="10260307at2759"/>
<keyword evidence="4" id="KW-1185">Reference proteome</keyword>
<dbReference type="EMBL" id="LNIX01000003">
    <property type="protein sequence ID" value="OXA57035.1"/>
    <property type="molecule type" value="Genomic_DNA"/>
</dbReference>
<evidence type="ECO:0000259" key="2">
    <source>
        <dbReference type="PROSITE" id="PS50222"/>
    </source>
</evidence>
<dbReference type="Gene3D" id="1.10.238.10">
    <property type="entry name" value="EF-hand"/>
    <property type="match status" value="2"/>
</dbReference>
<name>A0A226EHC0_FOLCA</name>
<dbReference type="SUPFAM" id="SSF47473">
    <property type="entry name" value="EF-hand"/>
    <property type="match status" value="1"/>
</dbReference>
<evidence type="ECO:0000313" key="4">
    <source>
        <dbReference type="Proteomes" id="UP000198287"/>
    </source>
</evidence>
<feature type="domain" description="EF-hand" evidence="2">
    <location>
        <begin position="113"/>
        <end position="148"/>
    </location>
</feature>
<dbReference type="FunFam" id="1.10.238.10:FF:000001">
    <property type="entry name" value="Calmodulin 1"/>
    <property type="match status" value="1"/>
</dbReference>
<dbReference type="PANTHER" id="PTHR46763:SF1">
    <property type="entry name" value="DYNEIN REGULATORY COMPLEX PROTEIN 8"/>
    <property type="match status" value="1"/>
</dbReference>
<evidence type="ECO:0000256" key="1">
    <source>
        <dbReference type="SAM" id="MobiDB-lite"/>
    </source>
</evidence>
<dbReference type="SMART" id="SM00054">
    <property type="entry name" value="EFh"/>
    <property type="match status" value="2"/>
</dbReference>
<gene>
    <name evidence="3" type="ORF">Fcan01_08161</name>
</gene>
<dbReference type="PANTHER" id="PTHR46763">
    <property type="entry name" value="DYNEIN REGULATORY COMPLEX PROTEIN 8"/>
    <property type="match status" value="1"/>
</dbReference>
<dbReference type="GO" id="GO:0005509">
    <property type="term" value="F:calcium ion binding"/>
    <property type="evidence" value="ECO:0007669"/>
    <property type="project" value="InterPro"/>
</dbReference>
<dbReference type="InterPro" id="IPR011992">
    <property type="entry name" value="EF-hand-dom_pair"/>
</dbReference>
<dbReference type="PROSITE" id="PS50222">
    <property type="entry name" value="EF_HAND_2"/>
    <property type="match status" value="1"/>
</dbReference>
<dbReference type="InterPro" id="IPR002048">
    <property type="entry name" value="EF_hand_dom"/>
</dbReference>